<dbReference type="OrthoDB" id="1655485at2"/>
<dbReference type="RefSeq" id="WP_092354006.1">
    <property type="nucleotide sequence ID" value="NZ_FOIN01000016.1"/>
</dbReference>
<name>A0A1I0F327_9FIRM</name>
<proteinExistence type="inferred from homology"/>
<reference evidence="8" key="1">
    <citation type="submission" date="2016-10" db="EMBL/GenBank/DDBJ databases">
        <authorList>
            <person name="Varghese N."/>
            <person name="Submissions S."/>
        </authorList>
    </citation>
    <scope>NUCLEOTIDE SEQUENCE [LARGE SCALE GENOMIC DNA]</scope>
    <source>
        <strain evidence="8">DSM 1551</strain>
    </source>
</reference>
<dbReference type="AlphaFoldDB" id="A0A1I0F327"/>
<evidence type="ECO:0000256" key="2">
    <source>
        <dbReference type="ARBA" id="ARBA00006896"/>
    </source>
</evidence>
<evidence type="ECO:0000313" key="8">
    <source>
        <dbReference type="Proteomes" id="UP000198558"/>
    </source>
</evidence>
<evidence type="ECO:0000313" key="7">
    <source>
        <dbReference type="EMBL" id="SET52213.1"/>
    </source>
</evidence>
<gene>
    <name evidence="7" type="ORF">SAMN04489758_11617</name>
</gene>
<dbReference type="GO" id="GO:0003723">
    <property type="term" value="F:RNA binding"/>
    <property type="evidence" value="ECO:0007669"/>
    <property type="project" value="UniProtKB-KW"/>
</dbReference>
<evidence type="ECO:0000256" key="4">
    <source>
        <dbReference type="ARBA" id="ARBA00022884"/>
    </source>
</evidence>
<accession>A0A1I0F327</accession>
<dbReference type="GeneID" id="78288471"/>
<evidence type="ECO:0000256" key="1">
    <source>
        <dbReference type="ARBA" id="ARBA00003640"/>
    </source>
</evidence>
<dbReference type="EMBL" id="FOIN01000016">
    <property type="protein sequence ID" value="SET52213.1"/>
    <property type="molecule type" value="Genomic_DNA"/>
</dbReference>
<sequence>MSDFKQSDKRNNKDKNKFKRCTQQLSKEYNNPEKLYLPNGKACCFAKQFKYISNHQLRKILDSVKLAVRQCDNDFESARKQMFIIVAMSAYNAGRDPKKLTILYNFLESVINENTIKTKADICAFDQLFTSIVAYHKVAERR</sequence>
<keyword evidence="4" id="KW-0694">RNA-binding</keyword>
<comment type="similarity">
    <text evidence="2">Belongs to the CRISPR-associated Csm2 family.</text>
</comment>
<keyword evidence="5" id="KW-0051">Antiviral defense</keyword>
<evidence type="ECO:0000256" key="5">
    <source>
        <dbReference type="ARBA" id="ARBA00023118"/>
    </source>
</evidence>
<protein>
    <recommendedName>
        <fullName evidence="3">CRISPR system Cms protein Csm2</fullName>
    </recommendedName>
    <alternativeName>
        <fullName evidence="6">CRISPR type III A-associated protein Csm2</fullName>
    </alternativeName>
</protein>
<evidence type="ECO:0000256" key="3">
    <source>
        <dbReference type="ARBA" id="ARBA00016118"/>
    </source>
</evidence>
<dbReference type="GO" id="GO:0051607">
    <property type="term" value="P:defense response to virus"/>
    <property type="evidence" value="ECO:0007669"/>
    <property type="project" value="UniProtKB-KW"/>
</dbReference>
<dbReference type="Pfam" id="PF03750">
    <property type="entry name" value="Csm2_III-A"/>
    <property type="match status" value="1"/>
</dbReference>
<evidence type="ECO:0000256" key="6">
    <source>
        <dbReference type="ARBA" id="ARBA00031723"/>
    </source>
</evidence>
<dbReference type="InterPro" id="IPR010149">
    <property type="entry name" value="CRISPR-assoc_prot_Csm2_III-A"/>
</dbReference>
<comment type="function">
    <text evidence="1">This subunit may be involved in monitoring complementarity of crRNA and target RNA.</text>
</comment>
<dbReference type="NCBIfam" id="TIGR01870">
    <property type="entry name" value="cas_TM1810_Csm2"/>
    <property type="match status" value="1"/>
</dbReference>
<keyword evidence="8" id="KW-1185">Reference proteome</keyword>
<organism evidence="7 8">
    <name type="scientific">Thomasclavelia cocleata</name>
    <dbReference type="NCBI Taxonomy" id="69824"/>
    <lineage>
        <taxon>Bacteria</taxon>
        <taxon>Bacillati</taxon>
        <taxon>Bacillota</taxon>
        <taxon>Erysipelotrichia</taxon>
        <taxon>Erysipelotrichales</taxon>
        <taxon>Coprobacillaceae</taxon>
        <taxon>Thomasclavelia</taxon>
    </lineage>
</organism>
<dbReference type="Proteomes" id="UP000198558">
    <property type="component" value="Unassembled WGS sequence"/>
</dbReference>